<dbReference type="FunCoup" id="A0A2K2CI63">
    <property type="interactions" value="125"/>
</dbReference>
<reference evidence="3" key="3">
    <citation type="submission" date="2018-08" db="UniProtKB">
        <authorList>
            <consortium name="EnsemblPlants"/>
        </authorList>
    </citation>
    <scope>IDENTIFICATION</scope>
    <source>
        <strain evidence="3">cv. Bd21</strain>
    </source>
</reference>
<protein>
    <recommendedName>
        <fullName evidence="1">F-box domain-containing protein</fullName>
    </recommendedName>
</protein>
<dbReference type="EnsemblPlants" id="PNT61728">
    <property type="protein sequence ID" value="PNT61728"/>
    <property type="gene ID" value="BRADI_5g19770v3"/>
</dbReference>
<accession>A0A2K2CI63</accession>
<dbReference type="OrthoDB" id="687019at2759"/>
<dbReference type="Proteomes" id="UP000008810">
    <property type="component" value="Chromosome 5"/>
</dbReference>
<dbReference type="PROSITE" id="PS50181">
    <property type="entry name" value="FBOX"/>
    <property type="match status" value="1"/>
</dbReference>
<dbReference type="InterPro" id="IPR001810">
    <property type="entry name" value="F-box_dom"/>
</dbReference>
<dbReference type="AlphaFoldDB" id="A0A2K2CI63"/>
<dbReference type="NCBIfam" id="TIGR01640">
    <property type="entry name" value="F_box_assoc_1"/>
    <property type="match status" value="1"/>
</dbReference>
<evidence type="ECO:0000313" key="3">
    <source>
        <dbReference type="EnsemblPlants" id="PNT61728"/>
    </source>
</evidence>
<dbReference type="EMBL" id="CM000884">
    <property type="protein sequence ID" value="PNT61728.1"/>
    <property type="molecule type" value="Genomic_DNA"/>
</dbReference>
<dbReference type="SUPFAM" id="SSF81383">
    <property type="entry name" value="F-box domain"/>
    <property type="match status" value="2"/>
</dbReference>
<dbReference type="Gramene" id="PNT61728">
    <property type="protein sequence ID" value="PNT61728"/>
    <property type="gene ID" value="BRADI_5g19770v3"/>
</dbReference>
<evidence type="ECO:0000313" key="4">
    <source>
        <dbReference type="Proteomes" id="UP000008810"/>
    </source>
</evidence>
<reference evidence="2" key="2">
    <citation type="submission" date="2017-06" db="EMBL/GenBank/DDBJ databases">
        <title>WGS assembly of Brachypodium distachyon.</title>
        <authorList>
            <consortium name="The International Brachypodium Initiative"/>
            <person name="Lucas S."/>
            <person name="Harmon-Smith M."/>
            <person name="Lail K."/>
            <person name="Tice H."/>
            <person name="Grimwood J."/>
            <person name="Bruce D."/>
            <person name="Barry K."/>
            <person name="Shu S."/>
            <person name="Lindquist E."/>
            <person name="Wang M."/>
            <person name="Pitluck S."/>
            <person name="Vogel J.P."/>
            <person name="Garvin D.F."/>
            <person name="Mockler T.C."/>
            <person name="Schmutz J."/>
            <person name="Rokhsar D."/>
            <person name="Bevan M.W."/>
        </authorList>
    </citation>
    <scope>NUCLEOTIDE SEQUENCE</scope>
    <source>
        <strain evidence="2">Bd21</strain>
    </source>
</reference>
<dbReference type="Pfam" id="PF12937">
    <property type="entry name" value="F-box-like"/>
    <property type="match status" value="1"/>
</dbReference>
<dbReference type="InterPro" id="IPR006527">
    <property type="entry name" value="F-box-assoc_dom_typ1"/>
</dbReference>
<feature type="domain" description="F-box" evidence="1">
    <location>
        <begin position="17"/>
        <end position="67"/>
    </location>
</feature>
<dbReference type="InterPro" id="IPR017451">
    <property type="entry name" value="F-box-assoc_interact_dom"/>
</dbReference>
<dbReference type="InParanoid" id="A0A2K2CI63"/>
<dbReference type="InterPro" id="IPR050796">
    <property type="entry name" value="SCF_F-box_component"/>
</dbReference>
<dbReference type="CDD" id="cd22157">
    <property type="entry name" value="F-box_AtFBW1-like"/>
    <property type="match status" value="1"/>
</dbReference>
<proteinExistence type="predicted"/>
<name>A0A2K2CI63_BRADI</name>
<organism evidence="2">
    <name type="scientific">Brachypodium distachyon</name>
    <name type="common">Purple false brome</name>
    <name type="synonym">Trachynia distachya</name>
    <dbReference type="NCBI Taxonomy" id="15368"/>
    <lineage>
        <taxon>Eukaryota</taxon>
        <taxon>Viridiplantae</taxon>
        <taxon>Streptophyta</taxon>
        <taxon>Embryophyta</taxon>
        <taxon>Tracheophyta</taxon>
        <taxon>Spermatophyta</taxon>
        <taxon>Magnoliopsida</taxon>
        <taxon>Liliopsida</taxon>
        <taxon>Poales</taxon>
        <taxon>Poaceae</taxon>
        <taxon>BOP clade</taxon>
        <taxon>Pooideae</taxon>
        <taxon>Stipodae</taxon>
        <taxon>Brachypodieae</taxon>
        <taxon>Brachypodium</taxon>
    </lineage>
</organism>
<dbReference type="PANTHER" id="PTHR31672">
    <property type="entry name" value="BNACNNG10540D PROTEIN"/>
    <property type="match status" value="1"/>
</dbReference>
<evidence type="ECO:0000259" key="1">
    <source>
        <dbReference type="PROSITE" id="PS50181"/>
    </source>
</evidence>
<dbReference type="InterPro" id="IPR036047">
    <property type="entry name" value="F-box-like_dom_sf"/>
</dbReference>
<dbReference type="SMART" id="SM00256">
    <property type="entry name" value="FBOX"/>
    <property type="match status" value="2"/>
</dbReference>
<sequence length="896" mass="99926">MALEYTSRASKRRITALCSEANLPEEIMSEILLLLPARSVLRCRAVCRSWAALLCSRGFLDAYAVKADTRSRRMDKFVLFAPSAALPNRSTAVYSFARGAVGAPLFTVDRVRADFLCLSSRPCHGVMLFSDTRSGTYWVCNPSTGERSPLPKQHRGLTESSAGLVYEDRTKECKVVHLFKDARMIGMDMQAEPAGRDALLCFSVATETFTLLNAPASVLVAEYRELDDSFPAVPVHLAELEGYLCLVHDLRRRGQGRNCWLDVWMLRDHGASEWSLDYRIALHTHDVHIPRFITVLGCCSGVGQEGNFRETRKKLLIASSQHQVHTYDPDTGDVQLVVSVPDTDIRIGQKEAPAALWFGLYEDSLVRIGSESHQEKQELSALTEILVRLPVKSIAQSMLVCRRWCSLIESESFVAAHMSVKRPKRILMANNGRARRALFDFAPVKNWLQAAGPAIAKDKIICSKPCNGLSLISTGNDDFLCNVCTGAIQCLGRRGKSHFSPTGNHRRHAFSVGRNIGFGFDRSTGEHVAAEIGHISGTLACMIKTSSEKQWSCVGKPPRPVSDMPPAHVDGTIYWMSKPMHEEARAVVAFEISTRAFRVLPCEPCLNNDHDDAFVVELTAGTLSVVVVNAEAEEMDIWVMHKHSSSWVYAYKIQLGQHADYSLRRGQVVVPMDEEDGNDGRILLNTGRALGYYDTKTGALDHLYSLDKLKLPRSNLAFPILCQESLIRIQDDELPSRVAHPVRDQGCKRCDHPEHADASPAGRGRALLLPCEGGACRDIGVVYRSCCRRLFCGACQRRCLEHSQTHALRGDPVLPAYGFDATMVSPDSVLPFCHPSVPGPEYCYYNSIEDGDVVRHVFISLKDYMRGEQSCRWTECGYRMEGQVVKEIWVRRYLKL</sequence>
<dbReference type="Pfam" id="PF00646">
    <property type="entry name" value="F-box"/>
    <property type="match status" value="1"/>
</dbReference>
<gene>
    <name evidence="2" type="ORF">BRADI_5g19770v3</name>
</gene>
<dbReference type="Pfam" id="PF07734">
    <property type="entry name" value="FBA_1"/>
    <property type="match status" value="1"/>
</dbReference>
<keyword evidence="4" id="KW-1185">Reference proteome</keyword>
<dbReference type="PANTHER" id="PTHR31672:SF13">
    <property type="entry name" value="F-BOX PROTEIN CPR30-LIKE"/>
    <property type="match status" value="1"/>
</dbReference>
<evidence type="ECO:0000313" key="2">
    <source>
        <dbReference type="EMBL" id="PNT61728.1"/>
    </source>
</evidence>
<reference evidence="2 3" key="1">
    <citation type="journal article" date="2010" name="Nature">
        <title>Genome sequencing and analysis of the model grass Brachypodium distachyon.</title>
        <authorList>
            <consortium name="International Brachypodium Initiative"/>
        </authorList>
    </citation>
    <scope>NUCLEOTIDE SEQUENCE [LARGE SCALE GENOMIC DNA]</scope>
    <source>
        <strain evidence="2 3">Bd21</strain>
    </source>
</reference>
<dbReference type="Gene3D" id="1.20.1280.50">
    <property type="match status" value="1"/>
</dbReference>